<evidence type="ECO:0000256" key="8">
    <source>
        <dbReference type="ARBA" id="ARBA00022777"/>
    </source>
</evidence>
<evidence type="ECO:0000256" key="9">
    <source>
        <dbReference type="ARBA" id="ARBA00022840"/>
    </source>
</evidence>
<proteinExistence type="predicted"/>
<keyword evidence="12" id="KW-1133">Transmembrane helix</keyword>
<evidence type="ECO:0000256" key="3">
    <source>
        <dbReference type="ARBA" id="ARBA00012438"/>
    </source>
</evidence>
<dbReference type="Pfam" id="PF06580">
    <property type="entry name" value="His_kinase"/>
    <property type="match status" value="1"/>
</dbReference>
<dbReference type="GO" id="GO:0005886">
    <property type="term" value="C:plasma membrane"/>
    <property type="evidence" value="ECO:0007669"/>
    <property type="project" value="UniProtKB-SubCell"/>
</dbReference>
<evidence type="ECO:0000256" key="5">
    <source>
        <dbReference type="ARBA" id="ARBA00022553"/>
    </source>
</evidence>
<feature type="transmembrane region" description="Helical" evidence="12">
    <location>
        <begin position="177"/>
        <end position="196"/>
    </location>
</feature>
<evidence type="ECO:0000256" key="11">
    <source>
        <dbReference type="ARBA" id="ARBA00023136"/>
    </source>
</evidence>
<dbReference type="SMART" id="SM00387">
    <property type="entry name" value="HATPase_c"/>
    <property type="match status" value="1"/>
</dbReference>
<dbReference type="SMART" id="SM00304">
    <property type="entry name" value="HAMP"/>
    <property type="match status" value="1"/>
</dbReference>
<keyword evidence="5" id="KW-0597">Phosphoprotein</keyword>
<dbReference type="GO" id="GO:0000155">
    <property type="term" value="F:phosphorelay sensor kinase activity"/>
    <property type="evidence" value="ECO:0007669"/>
    <property type="project" value="InterPro"/>
</dbReference>
<keyword evidence="9" id="KW-0067">ATP-binding</keyword>
<dbReference type="InterPro" id="IPR036890">
    <property type="entry name" value="HATPase_C_sf"/>
</dbReference>
<keyword evidence="10" id="KW-0902">Two-component regulatory system</keyword>
<dbReference type="AlphaFoldDB" id="A0A9J6RD76"/>
<comment type="subcellular location">
    <subcellularLocation>
        <location evidence="2">Cell membrane</location>
        <topology evidence="2">Multi-pass membrane protein</topology>
    </subcellularLocation>
</comment>
<dbReference type="InterPro" id="IPR010559">
    <property type="entry name" value="Sig_transdc_His_kin_internal"/>
</dbReference>
<dbReference type="CDD" id="cd06225">
    <property type="entry name" value="HAMP"/>
    <property type="match status" value="1"/>
</dbReference>
<evidence type="ECO:0000256" key="6">
    <source>
        <dbReference type="ARBA" id="ARBA00022679"/>
    </source>
</evidence>
<dbReference type="Pfam" id="PF00672">
    <property type="entry name" value="HAMP"/>
    <property type="match status" value="1"/>
</dbReference>
<evidence type="ECO:0000256" key="12">
    <source>
        <dbReference type="SAM" id="Phobius"/>
    </source>
</evidence>
<dbReference type="Gene3D" id="6.10.340.10">
    <property type="match status" value="1"/>
</dbReference>
<keyword evidence="8 15" id="KW-0418">Kinase</keyword>
<keyword evidence="4" id="KW-1003">Cell membrane</keyword>
<sequence length="482" mass="55539">MRSIKQKVLTLAVVVVLILLIIWTSLAFSSRQTQKQYNVILERYLVLNEVNTASQQVITELNNFLTNTEDEQIPRLNQSLRTLTSLEDQILTLGHQENQYQLNNYLHLMDSLVESVERAISLQHQQDFDQARIEFTDATRIQNYISDTTLFLLDQELRTYDSFYRSIIEQSRELNQFGIWLLLLLIFTMIVVTYLFQRSITHPIHQLTEAANALSRGELDQEVKVDANDELAFLAKTFNRMRLNINQLITEIQQTAQLEKELQENKLLLQESQFRSLQSQINPHFLFNTLNTVSKKAYLEGAMETSDLLVNIADLLRYNLKKLDRSVTLRDELRLLRQYIDIQKARFTDRLIYEELVDETLLDTPIPALTLQPIIENAVIHAVEPYARGGTVALRIFQEGNNVRVEIKDDGPGMSDEKQTALLEGEIVPKEGHSTGIGFTNVIKRLRLFLKKENVVYIDSKEMVGTKISLLLPLNKGGDSDD</sequence>
<evidence type="ECO:0000256" key="4">
    <source>
        <dbReference type="ARBA" id="ARBA00022475"/>
    </source>
</evidence>
<dbReference type="InterPro" id="IPR005467">
    <property type="entry name" value="His_kinase_dom"/>
</dbReference>
<dbReference type="EC" id="2.7.13.3" evidence="3"/>
<reference evidence="15" key="1">
    <citation type="submission" date="2022-11" db="EMBL/GenBank/DDBJ databases">
        <title>WGS of Natronobacillus azotifigens 24KS-1, an anaerobic diazotrophic haloalkaliphile from soda-rich habitats.</title>
        <authorList>
            <person name="Sorokin D.Y."/>
            <person name="Merkel A.Y."/>
        </authorList>
    </citation>
    <scope>NUCLEOTIDE SEQUENCE</scope>
    <source>
        <strain evidence="15">24KS-1</strain>
    </source>
</reference>
<dbReference type="Pfam" id="PF02518">
    <property type="entry name" value="HATPase_c"/>
    <property type="match status" value="1"/>
</dbReference>
<evidence type="ECO:0000259" key="14">
    <source>
        <dbReference type="PROSITE" id="PS50885"/>
    </source>
</evidence>
<keyword evidence="16" id="KW-1185">Reference proteome</keyword>
<gene>
    <name evidence="15" type="ORF">OWO01_08050</name>
</gene>
<evidence type="ECO:0000256" key="10">
    <source>
        <dbReference type="ARBA" id="ARBA00023012"/>
    </source>
</evidence>
<protein>
    <recommendedName>
        <fullName evidence="3">histidine kinase</fullName>
        <ecNumber evidence="3">2.7.13.3</ecNumber>
    </recommendedName>
</protein>
<evidence type="ECO:0000313" key="16">
    <source>
        <dbReference type="Proteomes" id="UP001084197"/>
    </source>
</evidence>
<keyword evidence="12" id="KW-0812">Transmembrane</keyword>
<accession>A0A9J6RD76</accession>
<evidence type="ECO:0000256" key="1">
    <source>
        <dbReference type="ARBA" id="ARBA00000085"/>
    </source>
</evidence>
<dbReference type="EMBL" id="JAPRAT010000013">
    <property type="protein sequence ID" value="MCZ0703161.1"/>
    <property type="molecule type" value="Genomic_DNA"/>
</dbReference>
<dbReference type="InterPro" id="IPR003660">
    <property type="entry name" value="HAMP_dom"/>
</dbReference>
<comment type="caution">
    <text evidence="15">The sequence shown here is derived from an EMBL/GenBank/DDBJ whole genome shotgun (WGS) entry which is preliminary data.</text>
</comment>
<feature type="domain" description="Histidine kinase" evidence="13">
    <location>
        <begin position="371"/>
        <end position="476"/>
    </location>
</feature>
<evidence type="ECO:0000313" key="15">
    <source>
        <dbReference type="EMBL" id="MCZ0703161.1"/>
    </source>
</evidence>
<dbReference type="PROSITE" id="PS50885">
    <property type="entry name" value="HAMP"/>
    <property type="match status" value="1"/>
</dbReference>
<dbReference type="RefSeq" id="WP_268779931.1">
    <property type="nucleotide sequence ID" value="NZ_JAPRAT010000013.1"/>
</dbReference>
<keyword evidence="11 12" id="KW-0472">Membrane</keyword>
<dbReference type="SUPFAM" id="SSF158472">
    <property type="entry name" value="HAMP domain-like"/>
    <property type="match status" value="1"/>
</dbReference>
<dbReference type="InterPro" id="IPR003594">
    <property type="entry name" value="HATPase_dom"/>
</dbReference>
<evidence type="ECO:0000256" key="7">
    <source>
        <dbReference type="ARBA" id="ARBA00022741"/>
    </source>
</evidence>
<dbReference type="PROSITE" id="PS50109">
    <property type="entry name" value="HIS_KIN"/>
    <property type="match status" value="1"/>
</dbReference>
<comment type="catalytic activity">
    <reaction evidence="1">
        <text>ATP + protein L-histidine = ADP + protein N-phospho-L-histidine.</text>
        <dbReference type="EC" id="2.7.13.3"/>
    </reaction>
</comment>
<evidence type="ECO:0000256" key="2">
    <source>
        <dbReference type="ARBA" id="ARBA00004651"/>
    </source>
</evidence>
<dbReference type="Gene3D" id="3.30.565.10">
    <property type="entry name" value="Histidine kinase-like ATPase, C-terminal domain"/>
    <property type="match status" value="1"/>
</dbReference>
<name>A0A9J6RD76_9BACI</name>
<dbReference type="GO" id="GO:0005524">
    <property type="term" value="F:ATP binding"/>
    <property type="evidence" value="ECO:0007669"/>
    <property type="project" value="UniProtKB-KW"/>
</dbReference>
<feature type="domain" description="HAMP" evidence="14">
    <location>
        <begin position="198"/>
        <end position="250"/>
    </location>
</feature>
<evidence type="ECO:0000259" key="13">
    <source>
        <dbReference type="PROSITE" id="PS50109"/>
    </source>
</evidence>
<dbReference type="PANTHER" id="PTHR34220:SF7">
    <property type="entry name" value="SENSOR HISTIDINE KINASE YPDA"/>
    <property type="match status" value="1"/>
</dbReference>
<dbReference type="InterPro" id="IPR050640">
    <property type="entry name" value="Bact_2-comp_sensor_kinase"/>
</dbReference>
<keyword evidence="6" id="KW-0808">Transferase</keyword>
<keyword evidence="7" id="KW-0547">Nucleotide-binding</keyword>
<dbReference type="SUPFAM" id="SSF55874">
    <property type="entry name" value="ATPase domain of HSP90 chaperone/DNA topoisomerase II/histidine kinase"/>
    <property type="match status" value="1"/>
</dbReference>
<dbReference type="PANTHER" id="PTHR34220">
    <property type="entry name" value="SENSOR HISTIDINE KINASE YPDA"/>
    <property type="match status" value="1"/>
</dbReference>
<organism evidence="15 16">
    <name type="scientific">Natronobacillus azotifigens</name>
    <dbReference type="NCBI Taxonomy" id="472978"/>
    <lineage>
        <taxon>Bacteria</taxon>
        <taxon>Bacillati</taxon>
        <taxon>Bacillota</taxon>
        <taxon>Bacilli</taxon>
        <taxon>Bacillales</taxon>
        <taxon>Bacillaceae</taxon>
        <taxon>Natronobacillus</taxon>
    </lineage>
</organism>
<dbReference type="Proteomes" id="UP001084197">
    <property type="component" value="Unassembled WGS sequence"/>
</dbReference>